<organism evidence="1 2">
    <name type="scientific">Escherichia coli</name>
    <dbReference type="NCBI Taxonomy" id="562"/>
    <lineage>
        <taxon>Bacteria</taxon>
        <taxon>Pseudomonadati</taxon>
        <taxon>Pseudomonadota</taxon>
        <taxon>Gammaproteobacteria</taxon>
        <taxon>Enterobacterales</taxon>
        <taxon>Enterobacteriaceae</taxon>
        <taxon>Escherichia</taxon>
    </lineage>
</organism>
<dbReference type="RefSeq" id="WP_000674098.1">
    <property type="nucleotide sequence ID" value="NZ_LRKC01000148.1"/>
</dbReference>
<dbReference type="AlphaFoldDB" id="A0A854BKQ2"/>
<accession>A0A854BKQ2</accession>
<dbReference type="Proteomes" id="UP000185794">
    <property type="component" value="Unassembled WGS sequence"/>
</dbReference>
<evidence type="ECO:0000313" key="1">
    <source>
        <dbReference type="EMBL" id="OKV07435.1"/>
    </source>
</evidence>
<proteinExistence type="predicted"/>
<comment type="caution">
    <text evidence="1">The sequence shown here is derived from an EMBL/GenBank/DDBJ whole genome shotgun (WGS) entry which is preliminary data.</text>
</comment>
<protein>
    <submittedName>
        <fullName evidence="1">Uncharacterized protein</fullName>
    </submittedName>
</protein>
<dbReference type="EMBL" id="LRKC01000148">
    <property type="protein sequence ID" value="OKV07435.1"/>
    <property type="molecule type" value="Genomic_DNA"/>
</dbReference>
<name>A0A854BKQ2_ECOLX</name>
<reference evidence="1 2" key="1">
    <citation type="journal article" date="2017" name="Front. Cell. Infect. Microbiol.">
        <title>Chaperone-usher pili loci of human colonization factor-negative enterotoxigenic Escherichia coli.</title>
        <authorList>
            <person name="Del Canto F."/>
            <person name="Vidal R."/>
            <person name="Stine O.C."/>
            <person name="Pop M."/>
        </authorList>
    </citation>
    <scope>NUCLEOTIDE SEQUENCE [LARGE SCALE GENOMIC DNA]</scope>
    <source>
        <strain evidence="1 2">700324</strain>
    </source>
</reference>
<gene>
    <name evidence="1" type="ORF">AWP47_19755</name>
</gene>
<evidence type="ECO:0000313" key="2">
    <source>
        <dbReference type="Proteomes" id="UP000185794"/>
    </source>
</evidence>
<sequence>MKFWLYLICLIFFPSDIWALNVEVQNVHSIFSVSQNNPFIIHDVMAKNGDIEYVFVCMDYNKSEKYIGEYGTFSGFYQCKFFSVKDGSEIFQPVANWGVTETRARFFLSQIIGGCKDHPLYGHRREFRVRGMKILIDIYDFLPERSPELFWEIYSFKLRLDVTNYPNATSDFSGYAPEMCVSDHEETDSSGRLVDDAHIVTRNVY</sequence>